<dbReference type="SUPFAM" id="SSF64356">
    <property type="entry name" value="SNARE-like"/>
    <property type="match status" value="1"/>
</dbReference>
<feature type="binding site" evidence="7">
    <location>
        <begin position="1"/>
        <end position="8"/>
    </location>
    <ligand>
        <name>ATP</name>
        <dbReference type="ChEBI" id="CHEBI:30616"/>
    </ligand>
</feature>
<feature type="repeat" description="RCC1" evidence="6">
    <location>
        <begin position="1114"/>
        <end position="1168"/>
    </location>
</feature>
<sequence>GESGSGKTVNTKHCMYFLTSISQKETEQNNVSLEQKIISCNPILESFGNAKTIRNDNSSRFGKYIKLIIDKKTEKIIGAQTQSYLLEKSRITYQSLNERNYHIFYCLLKCGNNQLLENIYLKNPNQNFEMSHFQYITKSNCFSLKSLDDNTLFIEIKQSFKILNIQNDLFIWKIIASILLLGNIDFDESTYDNDIPCLIIEDNISSIAKIAKLLNVNEQTLKKGLLYKTRQVGKQVFDTPQNRMDANQSLHSLSKYLYEKLFLWLIFVMNTQLMQSGYCEKSHLCIGILDIFGFEVLAVNSFEQLCINYANEILQQLYIQYVFKSEQIEFQEQDLESEIHKIDFNDNYQVIDLLDKYPVGIFNLIDENSQIATTDDKLINKIKDIHIKNSFFKSPKIGREIFTICHTPREVDYNVLGFRSKNKDDLNVTLINMLSDSKDNNIKNIYEKQYTIQQNNNENINQKQQSDKFLGAKFRTQIQELIYNLKKSDVHFIRCIKPNEEKQFFQFNQQLVLQQLRYLGVLDTIKISKNGYPIRISFVEFYKQFYLIDLRSKSYVECLQENCDFKQLVQGLQLWNQIDGNNHQNKSQYLFGKSKVFIKNDYYQVLEDLYIERIQFVVNKCIIIQSNFKGYIQRKKYQQYVSKLKHYIRWFICKYEYKLFLKKRKSAQKIQRYYRKYILYKKKKYATFVQKYIQRAYHILNFQNMKNQLVKIQRFAKKSICRNKMKRYLTFKYNLILQSLSEGWIKILNFKTILIQKNIRGYLCRQITHRDIQKYLNEYRIKRIRQQQIIKIQNAVRRYLRKKRLQLLNLSAQKIQGFVKSVWLSQLLKKIRKAAIIIQIYFKRYMQQNQIQRKFMQQQNQMLKRTQQLEQACVFTSKMILTEQTNNTSFDSIEARIARDNLMLQDKQIRFFILLLDFNILTDISEIYEPLSWNQQYALLQKELIQNAQDITYIQVGDAHTIASATNGKLYSWGWNDYGQIGVDCSNKPLQISWVENISRPCILTLGSNHSIVVDVENNMYSLGKNTCGQLGLGNANIIYEPERVDTIHLKNDEKIKIVKSKYEMNIIITDKGSAFVWPLLNQINIQEMHFANKIQIQNAVCGLNFQIFLANNGNLYSLGNNDQGQLGLGDFNQRFKNPQLLEYFINQGEKIQYIECGLKHVICKSFLNKIYTWGWGFKGQLGINNKNNQNLPQQVNIQNNKYKVMQVQASYSSTLVLLENQKILWWGTNNKIKNILTPQELNLSTLDKCMHNNDFYVVKIEASWSRTLSLTYLRIADCRTIQQNNIFKQKTINTLIQKYQDSYLNNIDVPFFGSNIFSNKHTHKGMYQQKRVGIKYPLKKNIIMMIPLNILQTIVSNEKQNNIIQKLFATISQESNRSYFFKDKEPIYDKKCTIVVRQYATLYFILVIDQDESELSTLDLIQVIVDGFDTLFENVCELDIVYFPDKINALLDEIIIGGHVIETKIQEILYVLQQVQENELKN</sequence>
<accession>G0QXB0</accession>
<evidence type="ECO:0000256" key="4">
    <source>
        <dbReference type="ARBA" id="ARBA00023175"/>
    </source>
</evidence>
<dbReference type="SMART" id="SM00242">
    <property type="entry name" value="MYSc"/>
    <property type="match status" value="1"/>
</dbReference>
<dbReference type="Pfam" id="PF00063">
    <property type="entry name" value="Myosin_head"/>
    <property type="match status" value="1"/>
</dbReference>
<dbReference type="InterPro" id="IPR001609">
    <property type="entry name" value="Myosin_head_motor_dom-like"/>
</dbReference>
<evidence type="ECO:0000256" key="5">
    <source>
        <dbReference type="ARBA" id="ARBA00023203"/>
    </source>
</evidence>
<evidence type="ECO:0000256" key="2">
    <source>
        <dbReference type="ARBA" id="ARBA00022840"/>
    </source>
</evidence>
<dbReference type="Pfam" id="PF13540">
    <property type="entry name" value="RCC1_2"/>
    <property type="match status" value="1"/>
</dbReference>
<evidence type="ECO:0000313" key="10">
    <source>
        <dbReference type="Proteomes" id="UP000008983"/>
    </source>
</evidence>
<dbReference type="InterPro" id="IPR000048">
    <property type="entry name" value="IQ_motif_EF-hand-BS"/>
</dbReference>
<dbReference type="GO" id="GO:0016020">
    <property type="term" value="C:membrane"/>
    <property type="evidence" value="ECO:0007669"/>
    <property type="project" value="TreeGrafter"/>
</dbReference>
<keyword evidence="10" id="KW-1185">Reference proteome</keyword>
<dbReference type="SUPFAM" id="SSF52540">
    <property type="entry name" value="P-loop containing nucleoside triphosphate hydrolases"/>
    <property type="match status" value="1"/>
</dbReference>
<dbReference type="GO" id="GO:0000146">
    <property type="term" value="F:microfilament motor activity"/>
    <property type="evidence" value="ECO:0007669"/>
    <property type="project" value="TreeGrafter"/>
</dbReference>
<dbReference type="Gene3D" id="3.30.450.60">
    <property type="match status" value="1"/>
</dbReference>
<dbReference type="Gene3D" id="6.20.240.20">
    <property type="match status" value="1"/>
</dbReference>
<dbReference type="Gene3D" id="1.20.120.720">
    <property type="entry name" value="Myosin VI head, motor domain, U50 subdomain"/>
    <property type="match status" value="1"/>
</dbReference>
<dbReference type="PROSITE" id="PS51456">
    <property type="entry name" value="MYOSIN_MOTOR"/>
    <property type="match status" value="1"/>
</dbReference>
<evidence type="ECO:0000256" key="1">
    <source>
        <dbReference type="ARBA" id="ARBA00022741"/>
    </source>
</evidence>
<evidence type="ECO:0000256" key="3">
    <source>
        <dbReference type="ARBA" id="ARBA00023123"/>
    </source>
</evidence>
<dbReference type="OrthoDB" id="312459at2759"/>
<keyword evidence="3 7" id="KW-0518">Myosin</keyword>
<dbReference type="GO" id="GO:0005737">
    <property type="term" value="C:cytoplasm"/>
    <property type="evidence" value="ECO:0007669"/>
    <property type="project" value="TreeGrafter"/>
</dbReference>
<dbReference type="InterPro" id="IPR009091">
    <property type="entry name" value="RCC1/BLIP-II"/>
</dbReference>
<feature type="non-terminal residue" evidence="9">
    <location>
        <position position="1"/>
    </location>
</feature>
<dbReference type="eggNOG" id="KOG0160">
    <property type="taxonomic scope" value="Eukaryota"/>
</dbReference>
<dbReference type="eggNOG" id="KOG1426">
    <property type="taxonomic scope" value="Eukaryota"/>
</dbReference>
<dbReference type="OMA" id="PYAITIQ"/>
<dbReference type="Gene3D" id="1.20.58.530">
    <property type="match status" value="1"/>
</dbReference>
<dbReference type="InParanoid" id="G0QXB0"/>
<dbReference type="GeneID" id="14906258"/>
<name>G0QXB0_ICHMU</name>
<feature type="domain" description="Myosin motor" evidence="8">
    <location>
        <begin position="1"/>
        <end position="611"/>
    </location>
</feature>
<dbReference type="Proteomes" id="UP000008983">
    <property type="component" value="Unassembled WGS sequence"/>
</dbReference>
<dbReference type="PRINTS" id="PR00193">
    <property type="entry name" value="MYOSINHEAVY"/>
</dbReference>
<dbReference type="Gene3D" id="3.40.850.10">
    <property type="entry name" value="Kinesin motor domain"/>
    <property type="match status" value="1"/>
</dbReference>
<dbReference type="InterPro" id="IPR000408">
    <property type="entry name" value="Reg_chr_condens"/>
</dbReference>
<dbReference type="SMART" id="SM00015">
    <property type="entry name" value="IQ"/>
    <property type="match status" value="4"/>
</dbReference>
<dbReference type="Gene3D" id="1.10.10.820">
    <property type="match status" value="1"/>
</dbReference>
<dbReference type="InterPro" id="IPR022775">
    <property type="entry name" value="AP_mu_sigma_su"/>
</dbReference>
<dbReference type="EMBL" id="GL984051">
    <property type="protein sequence ID" value="EGR30141.1"/>
    <property type="molecule type" value="Genomic_DNA"/>
</dbReference>
<dbReference type="Gene3D" id="2.130.10.30">
    <property type="entry name" value="Regulator of chromosome condensation 1/beta-lactamase-inhibitor protein II"/>
    <property type="match status" value="2"/>
</dbReference>
<organism evidence="9 10">
    <name type="scientific">Ichthyophthirius multifiliis</name>
    <name type="common">White spot disease agent</name>
    <name type="synonym">Ich</name>
    <dbReference type="NCBI Taxonomy" id="5932"/>
    <lineage>
        <taxon>Eukaryota</taxon>
        <taxon>Sar</taxon>
        <taxon>Alveolata</taxon>
        <taxon>Ciliophora</taxon>
        <taxon>Intramacronucleata</taxon>
        <taxon>Oligohymenophorea</taxon>
        <taxon>Hymenostomatida</taxon>
        <taxon>Ophryoglenina</taxon>
        <taxon>Ichthyophthirius</taxon>
    </lineage>
</organism>
<evidence type="ECO:0000256" key="7">
    <source>
        <dbReference type="PROSITE-ProRule" id="PRU00782"/>
    </source>
</evidence>
<feature type="repeat" description="RCC1" evidence="6">
    <location>
        <begin position="1018"/>
        <end position="1072"/>
    </location>
</feature>
<reference evidence="9 10" key="1">
    <citation type="submission" date="2011-07" db="EMBL/GenBank/DDBJ databases">
        <authorList>
            <person name="Coyne R."/>
            <person name="Brami D."/>
            <person name="Johnson J."/>
            <person name="Hostetler J."/>
            <person name="Hannick L."/>
            <person name="Clark T."/>
            <person name="Cassidy-Hanley D."/>
            <person name="Inman J."/>
        </authorList>
    </citation>
    <scope>NUCLEOTIDE SEQUENCE [LARGE SCALE GENOMIC DNA]</scope>
    <source>
        <strain evidence="9 10">G5</strain>
    </source>
</reference>
<dbReference type="Pfam" id="PF00612">
    <property type="entry name" value="IQ"/>
    <property type="match status" value="2"/>
</dbReference>
<dbReference type="GO" id="GO:0051015">
    <property type="term" value="F:actin filament binding"/>
    <property type="evidence" value="ECO:0007669"/>
    <property type="project" value="TreeGrafter"/>
</dbReference>
<dbReference type="GO" id="GO:0005524">
    <property type="term" value="F:ATP binding"/>
    <property type="evidence" value="ECO:0007669"/>
    <property type="project" value="UniProtKB-UniRule"/>
</dbReference>
<evidence type="ECO:0000256" key="6">
    <source>
        <dbReference type="PROSITE-ProRule" id="PRU00235"/>
    </source>
</evidence>
<dbReference type="InterPro" id="IPR036961">
    <property type="entry name" value="Kinesin_motor_dom_sf"/>
</dbReference>
<dbReference type="PANTHER" id="PTHR13140:SF706">
    <property type="entry name" value="DILUTE CLASS UNCONVENTIONAL MYOSIN, ISOFORM C"/>
    <property type="match status" value="1"/>
</dbReference>
<dbReference type="Pfam" id="PF00415">
    <property type="entry name" value="RCC1"/>
    <property type="match status" value="2"/>
</dbReference>
<dbReference type="SUPFAM" id="SSF50985">
    <property type="entry name" value="RCC1/BLIP-II"/>
    <property type="match status" value="1"/>
</dbReference>
<keyword evidence="1 7" id="KW-0547">Nucleotide-binding</keyword>
<gene>
    <name evidence="9" type="ORF">IMG5_140390</name>
</gene>
<dbReference type="InterPro" id="IPR011012">
    <property type="entry name" value="Longin-like_dom_sf"/>
</dbReference>
<keyword evidence="5 7" id="KW-0009">Actin-binding</keyword>
<protein>
    <submittedName>
        <fullName evidence="9">Myosin, putative</fullName>
    </submittedName>
</protein>
<proteinExistence type="inferred from homology"/>
<dbReference type="RefSeq" id="XP_004031377.1">
    <property type="nucleotide sequence ID" value="XM_004031329.1"/>
</dbReference>
<keyword evidence="2 7" id="KW-0067">ATP-binding</keyword>
<dbReference type="GO" id="GO:0016459">
    <property type="term" value="C:myosin complex"/>
    <property type="evidence" value="ECO:0007669"/>
    <property type="project" value="UniProtKB-KW"/>
</dbReference>
<dbReference type="PROSITE" id="PS50096">
    <property type="entry name" value="IQ"/>
    <property type="match status" value="3"/>
</dbReference>
<dbReference type="GO" id="GO:0007015">
    <property type="term" value="P:actin filament organization"/>
    <property type="evidence" value="ECO:0007669"/>
    <property type="project" value="TreeGrafter"/>
</dbReference>
<evidence type="ECO:0000259" key="8">
    <source>
        <dbReference type="PROSITE" id="PS51456"/>
    </source>
</evidence>
<feature type="repeat" description="RCC1" evidence="6">
    <location>
        <begin position="968"/>
        <end position="1017"/>
    </location>
</feature>
<comment type="similarity">
    <text evidence="7">Belongs to the TRAFAC class myosin-kinesin ATPase superfamily. Myosin family.</text>
</comment>
<dbReference type="Pfam" id="PF01217">
    <property type="entry name" value="Clat_adaptor_s"/>
    <property type="match status" value="1"/>
</dbReference>
<dbReference type="InterPro" id="IPR027417">
    <property type="entry name" value="P-loop_NTPase"/>
</dbReference>
<feature type="repeat" description="RCC1" evidence="6">
    <location>
        <begin position="1169"/>
        <end position="1221"/>
    </location>
</feature>
<dbReference type="PROSITE" id="PS50012">
    <property type="entry name" value="RCC1_3"/>
    <property type="match status" value="4"/>
</dbReference>
<evidence type="ECO:0000313" key="9">
    <source>
        <dbReference type="EMBL" id="EGR30141.1"/>
    </source>
</evidence>
<feature type="region of interest" description="Actin-binding" evidence="7">
    <location>
        <begin position="478"/>
        <end position="500"/>
    </location>
</feature>
<dbReference type="eggNOG" id="KOG0936">
    <property type="taxonomic scope" value="Eukaryota"/>
</dbReference>
<dbReference type="STRING" id="857967.G0QXB0"/>
<dbReference type="PANTHER" id="PTHR13140">
    <property type="entry name" value="MYOSIN"/>
    <property type="match status" value="1"/>
</dbReference>
<keyword evidence="4 7" id="KW-0505">Motor protein</keyword>
<dbReference type="Gene3D" id="1.20.5.190">
    <property type="match status" value="1"/>
</dbReference>